<name>K2RDM7_METFP</name>
<comment type="caution">
    <text evidence="1">The sequence shown here is derived from an EMBL/GenBank/DDBJ whole genome shotgun (WGS) entry which is preliminary data.</text>
</comment>
<organism evidence="1 2">
    <name type="scientific">Methanobacterium formicicum (strain DSM 3637 / PP1)</name>
    <dbReference type="NCBI Taxonomy" id="1204725"/>
    <lineage>
        <taxon>Archaea</taxon>
        <taxon>Methanobacteriati</taxon>
        <taxon>Methanobacteriota</taxon>
        <taxon>Methanomada group</taxon>
        <taxon>Methanobacteria</taxon>
        <taxon>Methanobacteriales</taxon>
        <taxon>Methanobacteriaceae</taxon>
        <taxon>Methanobacterium</taxon>
    </lineage>
</organism>
<dbReference type="EMBL" id="AMPO01000002">
    <property type="protein sequence ID" value="EKF86439.1"/>
    <property type="molecule type" value="Genomic_DNA"/>
</dbReference>
<dbReference type="Proteomes" id="UP000007360">
    <property type="component" value="Unassembled WGS sequence"/>
</dbReference>
<dbReference type="AlphaFoldDB" id="K2RDM7"/>
<keyword evidence="2" id="KW-1185">Reference proteome</keyword>
<evidence type="ECO:0000313" key="2">
    <source>
        <dbReference type="Proteomes" id="UP000007360"/>
    </source>
</evidence>
<protein>
    <submittedName>
        <fullName evidence="1">Uncharacterized protein</fullName>
    </submittedName>
</protein>
<sequence>MGGTNQGSDVFAFINDTSLNYTTYHNNSTYIHSKIITKETLPDNLASEPTDQQIKKQKEGLENLRTISTKGLPPKRPDELVAINIEKMYSMIKMLKPR</sequence>
<accession>K2RDM7</accession>
<proteinExistence type="predicted"/>
<evidence type="ECO:0000313" key="1">
    <source>
        <dbReference type="EMBL" id="EKF86439.1"/>
    </source>
</evidence>
<gene>
    <name evidence="1" type="ORF">A994_03113</name>
</gene>
<reference evidence="1 2" key="1">
    <citation type="journal article" date="2012" name="J. Bacteriol.">
        <title>Draft genome sequence of Methanobacterium formicicum DSM 3637, an archaebacterium isolated from the methane producer amoeba Pelomyxa palustris.</title>
        <authorList>
            <person name="Gutierrez G."/>
        </authorList>
    </citation>
    <scope>NUCLEOTIDE SEQUENCE [LARGE SCALE GENOMIC DNA]</scope>
    <source>
        <strain evidence="2">DSM 3637 / PP1</strain>
    </source>
</reference>